<protein>
    <submittedName>
        <fullName evidence="1">Uncharacterized protein</fullName>
    </submittedName>
</protein>
<keyword evidence="2" id="KW-1185">Reference proteome</keyword>
<dbReference type="Proteomes" id="UP000317909">
    <property type="component" value="Chromosome"/>
</dbReference>
<dbReference type="EMBL" id="CP036339">
    <property type="protein sequence ID" value="QDT76072.1"/>
    <property type="molecule type" value="Genomic_DNA"/>
</dbReference>
<dbReference type="RefSeq" id="WP_168207161.1">
    <property type="nucleotide sequence ID" value="NZ_CP036339.1"/>
</dbReference>
<proteinExistence type="predicted"/>
<name>A0A517U617_9BACT</name>
<accession>A0A517U617</accession>
<dbReference type="AlphaFoldDB" id="A0A517U617"/>
<dbReference type="KEGG" id="llh:I41_53170"/>
<reference evidence="1 2" key="1">
    <citation type="submission" date="2019-02" db="EMBL/GenBank/DDBJ databases">
        <title>Deep-cultivation of Planctomycetes and their phenomic and genomic characterization uncovers novel biology.</title>
        <authorList>
            <person name="Wiegand S."/>
            <person name="Jogler M."/>
            <person name="Boedeker C."/>
            <person name="Pinto D."/>
            <person name="Vollmers J."/>
            <person name="Rivas-Marin E."/>
            <person name="Kohn T."/>
            <person name="Peeters S.H."/>
            <person name="Heuer A."/>
            <person name="Rast P."/>
            <person name="Oberbeckmann S."/>
            <person name="Bunk B."/>
            <person name="Jeske O."/>
            <person name="Meyerdierks A."/>
            <person name="Storesund J.E."/>
            <person name="Kallscheuer N."/>
            <person name="Luecker S."/>
            <person name="Lage O.M."/>
            <person name="Pohl T."/>
            <person name="Merkel B.J."/>
            <person name="Hornburger P."/>
            <person name="Mueller R.-W."/>
            <person name="Bruemmer F."/>
            <person name="Labrenz M."/>
            <person name="Spormann A.M."/>
            <person name="Op den Camp H."/>
            <person name="Overmann J."/>
            <person name="Amann R."/>
            <person name="Jetten M.S.M."/>
            <person name="Mascher T."/>
            <person name="Medema M.H."/>
            <person name="Devos D.P."/>
            <person name="Kaster A.-K."/>
            <person name="Ovreas L."/>
            <person name="Rohde M."/>
            <person name="Galperin M.Y."/>
            <person name="Jogler C."/>
        </authorList>
    </citation>
    <scope>NUCLEOTIDE SEQUENCE [LARGE SCALE GENOMIC DNA]</scope>
    <source>
        <strain evidence="1 2">I41</strain>
    </source>
</reference>
<gene>
    <name evidence="1" type="ORF">I41_53170</name>
</gene>
<sequence>MMQAIEPLVLCHQENPEYEVVRFSYERAGTDRQPACSIDVVFQHRDSAEQTAIRFRGVELVSFPFLAPSGDAEIVVQNKYLVQHEAPRALEVCLRYCDGMEETLFWAGNVEKA</sequence>
<evidence type="ECO:0000313" key="2">
    <source>
        <dbReference type="Proteomes" id="UP000317909"/>
    </source>
</evidence>
<evidence type="ECO:0000313" key="1">
    <source>
        <dbReference type="EMBL" id="QDT76072.1"/>
    </source>
</evidence>
<organism evidence="1 2">
    <name type="scientific">Lacipirellula limnantheis</name>
    <dbReference type="NCBI Taxonomy" id="2528024"/>
    <lineage>
        <taxon>Bacteria</taxon>
        <taxon>Pseudomonadati</taxon>
        <taxon>Planctomycetota</taxon>
        <taxon>Planctomycetia</taxon>
        <taxon>Pirellulales</taxon>
        <taxon>Lacipirellulaceae</taxon>
        <taxon>Lacipirellula</taxon>
    </lineage>
</organism>